<evidence type="ECO:0000313" key="2">
    <source>
        <dbReference type="EMBL" id="TNN74932.1"/>
    </source>
</evidence>
<feature type="region of interest" description="Disordered" evidence="1">
    <location>
        <begin position="36"/>
        <end position="63"/>
    </location>
</feature>
<evidence type="ECO:0000313" key="3">
    <source>
        <dbReference type="Proteomes" id="UP000314294"/>
    </source>
</evidence>
<dbReference type="EMBL" id="SRLO01000109">
    <property type="protein sequence ID" value="TNN74932.1"/>
    <property type="molecule type" value="Genomic_DNA"/>
</dbReference>
<protein>
    <submittedName>
        <fullName evidence="2">Uncharacterized protein</fullName>
    </submittedName>
</protein>
<accession>A0A4Z2IBZ5</accession>
<name>A0A4Z2IBZ5_9TELE</name>
<reference evidence="2 3" key="1">
    <citation type="submission" date="2019-03" db="EMBL/GenBank/DDBJ databases">
        <title>First draft genome of Liparis tanakae, snailfish: a comprehensive survey of snailfish specific genes.</title>
        <authorList>
            <person name="Kim W."/>
            <person name="Song I."/>
            <person name="Jeong J.-H."/>
            <person name="Kim D."/>
            <person name="Kim S."/>
            <person name="Ryu S."/>
            <person name="Song J.Y."/>
            <person name="Lee S.K."/>
        </authorList>
    </citation>
    <scope>NUCLEOTIDE SEQUENCE [LARGE SCALE GENOMIC DNA]</scope>
    <source>
        <tissue evidence="2">Muscle</tissue>
    </source>
</reference>
<dbReference type="Proteomes" id="UP000314294">
    <property type="component" value="Unassembled WGS sequence"/>
</dbReference>
<organism evidence="2 3">
    <name type="scientific">Liparis tanakae</name>
    <name type="common">Tanaka's snailfish</name>
    <dbReference type="NCBI Taxonomy" id="230148"/>
    <lineage>
        <taxon>Eukaryota</taxon>
        <taxon>Metazoa</taxon>
        <taxon>Chordata</taxon>
        <taxon>Craniata</taxon>
        <taxon>Vertebrata</taxon>
        <taxon>Euteleostomi</taxon>
        <taxon>Actinopterygii</taxon>
        <taxon>Neopterygii</taxon>
        <taxon>Teleostei</taxon>
        <taxon>Neoteleostei</taxon>
        <taxon>Acanthomorphata</taxon>
        <taxon>Eupercaria</taxon>
        <taxon>Perciformes</taxon>
        <taxon>Cottioidei</taxon>
        <taxon>Cottales</taxon>
        <taxon>Liparidae</taxon>
        <taxon>Liparis</taxon>
    </lineage>
</organism>
<comment type="caution">
    <text evidence="2">The sequence shown here is derived from an EMBL/GenBank/DDBJ whole genome shotgun (WGS) entry which is preliminary data.</text>
</comment>
<proteinExistence type="predicted"/>
<evidence type="ECO:0000256" key="1">
    <source>
        <dbReference type="SAM" id="MobiDB-lite"/>
    </source>
</evidence>
<dbReference type="AlphaFoldDB" id="A0A4Z2IBZ5"/>
<sequence>METKWELLRRRGALKTLGKSQVTLYCGGFLRSESRCQEPLTPTQPAESAGRAETRPSRSARRRSAPLLWLSCCSVYWLSRAPTCSSSLNGLGRKLDQTCDGNLHLVKQLPLEAVVWADEGANSLDRRQTLIPVVVGDGHQVEPIDHL</sequence>
<keyword evidence="3" id="KW-1185">Reference proteome</keyword>
<gene>
    <name evidence="2" type="ORF">EYF80_014850</name>
</gene>